<name>A0A6J6H8X8_9ZZZZ</name>
<dbReference type="EMBL" id="CAEZUW010000039">
    <property type="protein sequence ID" value="CAB4610031.1"/>
    <property type="molecule type" value="Genomic_DNA"/>
</dbReference>
<dbReference type="InterPro" id="IPR052922">
    <property type="entry name" value="Cytidylate_Kinase-2"/>
</dbReference>
<organism evidence="1">
    <name type="scientific">freshwater metagenome</name>
    <dbReference type="NCBI Taxonomy" id="449393"/>
    <lineage>
        <taxon>unclassified sequences</taxon>
        <taxon>metagenomes</taxon>
        <taxon>ecological metagenomes</taxon>
    </lineage>
</organism>
<accession>A0A6J6H8X8</accession>
<protein>
    <submittedName>
        <fullName evidence="1">Unannotated protein</fullName>
    </submittedName>
</protein>
<dbReference type="PANTHER" id="PTHR37816:SF1">
    <property type="entry name" value="TOXIN"/>
    <property type="match status" value="1"/>
</dbReference>
<sequence>MLSMRVFIMGSSGAGKTHLAQALSLQLRLPHLELDSLRHQANWQPLPNHDFRNRVAAFCSADSWIVDGNYSQVRDLVLSRATDVILLDYPKRIVMSRLIWRSLTRVVLRKPLWNGNRESLRYLLSSDPELNVLLWSWSNFERRRQEFDDLESATFNIRRVKHPHDIAELKKLISK</sequence>
<dbReference type="AlphaFoldDB" id="A0A6J6H8X8"/>
<gene>
    <name evidence="1" type="ORF">UFOPK1855_00354</name>
</gene>
<dbReference type="Gene3D" id="3.40.50.300">
    <property type="entry name" value="P-loop containing nucleotide triphosphate hydrolases"/>
    <property type="match status" value="1"/>
</dbReference>
<proteinExistence type="predicted"/>
<dbReference type="SUPFAM" id="SSF52540">
    <property type="entry name" value="P-loop containing nucleoside triphosphate hydrolases"/>
    <property type="match status" value="1"/>
</dbReference>
<evidence type="ECO:0000313" key="1">
    <source>
        <dbReference type="EMBL" id="CAB4610031.1"/>
    </source>
</evidence>
<dbReference type="InterPro" id="IPR027417">
    <property type="entry name" value="P-loop_NTPase"/>
</dbReference>
<dbReference type="PANTHER" id="PTHR37816">
    <property type="entry name" value="YALI0E33011P"/>
    <property type="match status" value="1"/>
</dbReference>
<reference evidence="1" key="1">
    <citation type="submission" date="2020-05" db="EMBL/GenBank/DDBJ databases">
        <authorList>
            <person name="Chiriac C."/>
            <person name="Salcher M."/>
            <person name="Ghai R."/>
            <person name="Kavagutti S V."/>
        </authorList>
    </citation>
    <scope>NUCLEOTIDE SEQUENCE</scope>
</reference>